<evidence type="ECO:0000256" key="1">
    <source>
        <dbReference type="ARBA" id="ARBA00006484"/>
    </source>
</evidence>
<dbReference type="SUPFAM" id="SSF51735">
    <property type="entry name" value="NAD(P)-binding Rossmann-fold domains"/>
    <property type="match status" value="1"/>
</dbReference>
<reference evidence="3 4" key="1">
    <citation type="submission" date="2020-03" db="EMBL/GenBank/DDBJ databases">
        <title>Whole genome shotgun sequence of Phytohabitans flavus NBRC 107702.</title>
        <authorList>
            <person name="Komaki H."/>
            <person name="Tamura T."/>
        </authorList>
    </citation>
    <scope>NUCLEOTIDE SEQUENCE [LARGE SCALE GENOMIC DNA]</scope>
    <source>
        <strain evidence="3 4">NBRC 107702</strain>
    </source>
</reference>
<dbReference type="KEGG" id="pfla:Pflav_011940"/>
<feature type="compositionally biased region" description="Low complexity" evidence="2">
    <location>
        <begin position="127"/>
        <end position="138"/>
    </location>
</feature>
<evidence type="ECO:0000313" key="4">
    <source>
        <dbReference type="Proteomes" id="UP000502508"/>
    </source>
</evidence>
<evidence type="ECO:0000313" key="3">
    <source>
        <dbReference type="EMBL" id="BCB74784.1"/>
    </source>
</evidence>
<sequence length="279" mass="28395">MVLSSVAAMLPRCEVHTYAAAKAGLDAYARGLGQMVRGTGARVLVVRPGQVRTRMTAGLPDVPFTVGPDQVAVQVAAALHGRASVVYIPAPLRPVTAGLRLLPAPLRRAVLGRPGAPDSAHPSRKVAAAPSSQPATTSVGQCATSATRLHPTSTAQATATSGTSVRTVAFRATSSATSATVRAVTVALVVCPDGYAQPADAVSRPAGRGRPTAYSTPSRTILALTVAATVNAAARYRRRHTSQATAAATAHSSTGGSAVCVTADQKTRHPGCVRANDRA</sequence>
<proteinExistence type="inferred from homology"/>
<gene>
    <name evidence="3" type="ORF">Pflav_011940</name>
</gene>
<dbReference type="InterPro" id="IPR036291">
    <property type="entry name" value="NAD(P)-bd_dom_sf"/>
</dbReference>
<dbReference type="Gene3D" id="3.40.50.720">
    <property type="entry name" value="NAD(P)-binding Rossmann-like Domain"/>
    <property type="match status" value="1"/>
</dbReference>
<evidence type="ECO:0000256" key="2">
    <source>
        <dbReference type="SAM" id="MobiDB-lite"/>
    </source>
</evidence>
<protein>
    <submittedName>
        <fullName evidence="3">Uncharacterized protein</fullName>
    </submittedName>
</protein>
<dbReference type="AlphaFoldDB" id="A0A6F8XLT1"/>
<accession>A0A6F8XLT1</accession>
<dbReference type="InterPro" id="IPR002347">
    <property type="entry name" value="SDR_fam"/>
</dbReference>
<dbReference type="Pfam" id="PF00106">
    <property type="entry name" value="adh_short"/>
    <property type="match status" value="1"/>
</dbReference>
<name>A0A6F8XLT1_9ACTN</name>
<organism evidence="3 4">
    <name type="scientific">Phytohabitans flavus</name>
    <dbReference type="NCBI Taxonomy" id="1076124"/>
    <lineage>
        <taxon>Bacteria</taxon>
        <taxon>Bacillati</taxon>
        <taxon>Actinomycetota</taxon>
        <taxon>Actinomycetes</taxon>
        <taxon>Micromonosporales</taxon>
        <taxon>Micromonosporaceae</taxon>
    </lineage>
</organism>
<dbReference type="EMBL" id="AP022870">
    <property type="protein sequence ID" value="BCB74784.1"/>
    <property type="molecule type" value="Genomic_DNA"/>
</dbReference>
<feature type="region of interest" description="Disordered" evidence="2">
    <location>
        <begin position="113"/>
        <end position="139"/>
    </location>
</feature>
<dbReference type="PROSITE" id="PS00061">
    <property type="entry name" value="ADH_SHORT"/>
    <property type="match status" value="1"/>
</dbReference>
<comment type="similarity">
    <text evidence="1">Belongs to the short-chain dehydrogenases/reductases (SDR) family.</text>
</comment>
<keyword evidence="4" id="KW-1185">Reference proteome</keyword>
<dbReference type="InterPro" id="IPR020904">
    <property type="entry name" value="Sc_DH/Rdtase_CS"/>
</dbReference>
<dbReference type="Proteomes" id="UP000502508">
    <property type="component" value="Chromosome"/>
</dbReference>
<reference evidence="3 4" key="2">
    <citation type="submission" date="2020-03" db="EMBL/GenBank/DDBJ databases">
        <authorList>
            <person name="Ichikawa N."/>
            <person name="Kimura A."/>
            <person name="Kitahashi Y."/>
            <person name="Uohara A."/>
        </authorList>
    </citation>
    <scope>NUCLEOTIDE SEQUENCE [LARGE SCALE GENOMIC DNA]</scope>
    <source>
        <strain evidence="3 4">NBRC 107702</strain>
    </source>
</reference>